<dbReference type="Pfam" id="PF23247">
    <property type="entry name" value="LRR_RPS2"/>
    <property type="match status" value="1"/>
</dbReference>
<organism evidence="2 3">
    <name type="scientific">Zostera marina</name>
    <name type="common">Eelgrass</name>
    <dbReference type="NCBI Taxonomy" id="29655"/>
    <lineage>
        <taxon>Eukaryota</taxon>
        <taxon>Viridiplantae</taxon>
        <taxon>Streptophyta</taxon>
        <taxon>Embryophyta</taxon>
        <taxon>Tracheophyta</taxon>
        <taxon>Spermatophyta</taxon>
        <taxon>Magnoliopsida</taxon>
        <taxon>Liliopsida</taxon>
        <taxon>Zosteraceae</taxon>
        <taxon>Zostera</taxon>
    </lineage>
</organism>
<name>A0A0K9PJL0_ZOSMR</name>
<comment type="caution">
    <text evidence="2">The sequence shown here is derived from an EMBL/GenBank/DDBJ whole genome shotgun (WGS) entry which is preliminary data.</text>
</comment>
<protein>
    <recommendedName>
        <fullName evidence="1">Disease resistance protein At4g27190-like leucine-rich repeats domain-containing protein</fullName>
    </recommendedName>
</protein>
<evidence type="ECO:0000313" key="3">
    <source>
        <dbReference type="Proteomes" id="UP000036987"/>
    </source>
</evidence>
<keyword evidence="3" id="KW-1185">Reference proteome</keyword>
<evidence type="ECO:0000259" key="1">
    <source>
        <dbReference type="Pfam" id="PF23247"/>
    </source>
</evidence>
<accession>A0A0K9PJL0</accession>
<dbReference type="PANTHER" id="PTHR33463">
    <property type="entry name" value="NB-ARC DOMAIN-CONTAINING PROTEIN-RELATED"/>
    <property type="match status" value="1"/>
</dbReference>
<feature type="domain" description="Disease resistance protein At4g27190-like leucine-rich repeats" evidence="1">
    <location>
        <begin position="34"/>
        <end position="150"/>
    </location>
</feature>
<sequence>MAMNFNYLVLDQNIENIAQWLKLLLIKTKQLRMVVDCQHSVHAVINPDFENDIHNLEFLIIDSGSNYKNAIQVSSKTECGEKILPKLQQMYLRCENGMESLIATSSKLSAGSFQGLVKIHIYVCKYMKYLFTWSVAECLVQLEELEISYCLELKHVIGNDSNNTLVCCKSKDEEIMFPKLKFLYLDSLLAFECMCAPEECSDNMKVQWASMENITVLDCPNWKPRLIFGQQSVPALQEFYCEKEWLEQLNWEDEDTKKRIQSVHLEISKIKALMKLELIYPCFKRLIDSLMTP</sequence>
<reference evidence="3" key="1">
    <citation type="journal article" date="2016" name="Nature">
        <title>The genome of the seagrass Zostera marina reveals angiosperm adaptation to the sea.</title>
        <authorList>
            <person name="Olsen J.L."/>
            <person name="Rouze P."/>
            <person name="Verhelst B."/>
            <person name="Lin Y.-C."/>
            <person name="Bayer T."/>
            <person name="Collen J."/>
            <person name="Dattolo E."/>
            <person name="De Paoli E."/>
            <person name="Dittami S."/>
            <person name="Maumus F."/>
            <person name="Michel G."/>
            <person name="Kersting A."/>
            <person name="Lauritano C."/>
            <person name="Lohaus R."/>
            <person name="Toepel M."/>
            <person name="Tonon T."/>
            <person name="Vanneste K."/>
            <person name="Amirebrahimi M."/>
            <person name="Brakel J."/>
            <person name="Bostroem C."/>
            <person name="Chovatia M."/>
            <person name="Grimwood J."/>
            <person name="Jenkins J.W."/>
            <person name="Jueterbock A."/>
            <person name="Mraz A."/>
            <person name="Stam W.T."/>
            <person name="Tice H."/>
            <person name="Bornberg-Bauer E."/>
            <person name="Green P.J."/>
            <person name="Pearson G.A."/>
            <person name="Procaccini G."/>
            <person name="Duarte C.M."/>
            <person name="Schmutz J."/>
            <person name="Reusch T.B.H."/>
            <person name="Van de Peer Y."/>
        </authorList>
    </citation>
    <scope>NUCLEOTIDE SEQUENCE [LARGE SCALE GENOMIC DNA]</scope>
    <source>
        <strain evidence="3">cv. Finnish</strain>
    </source>
</reference>
<evidence type="ECO:0000313" key="2">
    <source>
        <dbReference type="EMBL" id="KMZ69134.1"/>
    </source>
</evidence>
<proteinExistence type="predicted"/>
<dbReference type="PANTHER" id="PTHR33463:SF152">
    <property type="entry name" value="NB-ARC DOMAIN-CONTAINING DISEASE RESISTANCE PROTEIN"/>
    <property type="match status" value="1"/>
</dbReference>
<dbReference type="Proteomes" id="UP000036987">
    <property type="component" value="Unassembled WGS sequence"/>
</dbReference>
<dbReference type="AlphaFoldDB" id="A0A0K9PJL0"/>
<dbReference type="InterPro" id="IPR057135">
    <property type="entry name" value="At4g27190-like_LRR"/>
</dbReference>
<dbReference type="EMBL" id="LFYR01000788">
    <property type="protein sequence ID" value="KMZ69134.1"/>
    <property type="molecule type" value="Genomic_DNA"/>
</dbReference>
<dbReference type="InterPro" id="IPR050905">
    <property type="entry name" value="Plant_NBS-LRR"/>
</dbReference>
<dbReference type="OrthoDB" id="1750315at2759"/>
<gene>
    <name evidence="2" type="ORF">ZOSMA_220G00070</name>
</gene>
<dbReference type="STRING" id="29655.A0A0K9PJL0"/>